<evidence type="ECO:0000313" key="3">
    <source>
        <dbReference type="Proteomes" id="UP000253742"/>
    </source>
</evidence>
<sequence length="197" mass="20979">MKLKLLGRSIASILAVTTLSVGCSNHSSDGTASATPSEPAPTSLPPDSLPVKMKEAAKKGLGFSARDATDLGRTVDLQHAELWRACLTRKGAGPDSIDFGAVPRGEECPTQWNAHVPTPKTPDLIGKDFEKSYVQLLKKGYNSRFIDVFYGSNGIVDQQDVSRVHGEVCSQSPKSGEPYDASENVKLHVAIGKCPSA</sequence>
<dbReference type="PROSITE" id="PS51257">
    <property type="entry name" value="PROKAR_LIPOPROTEIN"/>
    <property type="match status" value="1"/>
</dbReference>
<comment type="caution">
    <text evidence="2">The sequence shown here is derived from an EMBL/GenBank/DDBJ whole genome shotgun (WGS) entry which is preliminary data.</text>
</comment>
<evidence type="ECO:0000256" key="1">
    <source>
        <dbReference type="SAM" id="MobiDB-lite"/>
    </source>
</evidence>
<evidence type="ECO:0008006" key="4">
    <source>
        <dbReference type="Google" id="ProtNLM"/>
    </source>
</evidence>
<dbReference type="Proteomes" id="UP000253742">
    <property type="component" value="Unassembled WGS sequence"/>
</dbReference>
<reference evidence="2 3" key="1">
    <citation type="submission" date="2018-07" db="EMBL/GenBank/DDBJ databases">
        <title>Genome guided investigation of antibiotics producing actinomycetales strain isolated from a Macau mangrove ecosystem.</title>
        <authorList>
            <person name="Hu D."/>
        </authorList>
    </citation>
    <scope>NUCLEOTIDE SEQUENCE [LARGE SCALE GENOMIC DNA]</scope>
    <source>
        <strain evidence="2 3">2297</strain>
    </source>
</reference>
<feature type="compositionally biased region" description="Polar residues" evidence="1">
    <location>
        <begin position="25"/>
        <end position="36"/>
    </location>
</feature>
<organism evidence="2 3">
    <name type="scientific">Streptomyces parvulus</name>
    <dbReference type="NCBI Taxonomy" id="146923"/>
    <lineage>
        <taxon>Bacteria</taxon>
        <taxon>Bacillati</taxon>
        <taxon>Actinomycetota</taxon>
        <taxon>Actinomycetes</taxon>
        <taxon>Kitasatosporales</taxon>
        <taxon>Streptomycetaceae</taxon>
        <taxon>Streptomyces</taxon>
    </lineage>
</organism>
<name>A0A369UWZ1_9ACTN</name>
<protein>
    <recommendedName>
        <fullName evidence="4">PASTA domain-containing protein</fullName>
    </recommendedName>
</protein>
<dbReference type="RefSeq" id="WP_114533900.1">
    <property type="nucleotide sequence ID" value="NZ_QQBH01000051.1"/>
</dbReference>
<feature type="region of interest" description="Disordered" evidence="1">
    <location>
        <begin position="25"/>
        <end position="49"/>
    </location>
</feature>
<proteinExistence type="predicted"/>
<dbReference type="OrthoDB" id="4299867at2"/>
<dbReference type="AlphaFoldDB" id="A0A369UWZ1"/>
<evidence type="ECO:0000313" key="2">
    <source>
        <dbReference type="EMBL" id="RDD84120.1"/>
    </source>
</evidence>
<gene>
    <name evidence="2" type="ORF">DVZ84_37050</name>
</gene>
<accession>A0A369UWZ1</accession>
<feature type="compositionally biased region" description="Pro residues" evidence="1">
    <location>
        <begin position="38"/>
        <end position="48"/>
    </location>
</feature>
<dbReference type="EMBL" id="QQBH01000051">
    <property type="protein sequence ID" value="RDD84120.1"/>
    <property type="molecule type" value="Genomic_DNA"/>
</dbReference>